<dbReference type="CDD" id="cd06799">
    <property type="entry name" value="PDZ_MPP3-MPP4-MPP7-like"/>
    <property type="match status" value="1"/>
</dbReference>
<feature type="domain" description="L27" evidence="7">
    <location>
        <begin position="88"/>
        <end position="145"/>
    </location>
</feature>
<gene>
    <name evidence="8" type="ORF">QQF64_014571</name>
</gene>
<dbReference type="Pfam" id="PF00625">
    <property type="entry name" value="Guanylate_kin"/>
    <property type="match status" value="1"/>
</dbReference>
<dbReference type="Gene3D" id="2.30.30.40">
    <property type="entry name" value="SH3 Domains"/>
    <property type="match status" value="1"/>
</dbReference>
<dbReference type="Gene3D" id="2.30.42.10">
    <property type="match status" value="1"/>
</dbReference>
<dbReference type="Pfam" id="PF00595">
    <property type="entry name" value="PDZ"/>
    <property type="match status" value="1"/>
</dbReference>
<dbReference type="CDD" id="cd11862">
    <property type="entry name" value="SH3_MPP"/>
    <property type="match status" value="1"/>
</dbReference>
<dbReference type="CDD" id="cd00071">
    <property type="entry name" value="GMPK"/>
    <property type="match status" value="1"/>
</dbReference>
<dbReference type="InterPro" id="IPR014775">
    <property type="entry name" value="L27_C"/>
</dbReference>
<dbReference type="PROSITE" id="PS00856">
    <property type="entry name" value="GUANYLATE_KINASE_1"/>
    <property type="match status" value="1"/>
</dbReference>
<dbReference type="SUPFAM" id="SSF52540">
    <property type="entry name" value="P-loop containing nucleoside triphosphate hydrolases"/>
    <property type="match status" value="1"/>
</dbReference>
<dbReference type="PROSITE" id="PS50106">
    <property type="entry name" value="PDZ"/>
    <property type="match status" value="1"/>
</dbReference>
<feature type="domain" description="Guanylate kinase-like" evidence="5">
    <location>
        <begin position="391"/>
        <end position="583"/>
    </location>
</feature>
<evidence type="ECO:0000259" key="4">
    <source>
        <dbReference type="PROSITE" id="PS50002"/>
    </source>
</evidence>
<evidence type="ECO:0000313" key="9">
    <source>
        <dbReference type="Proteomes" id="UP001558613"/>
    </source>
</evidence>
<evidence type="ECO:0000256" key="3">
    <source>
        <dbReference type="PROSITE-ProRule" id="PRU00192"/>
    </source>
</evidence>
<dbReference type="InterPro" id="IPR001478">
    <property type="entry name" value="PDZ"/>
</dbReference>
<reference evidence="8 9" key="1">
    <citation type="submission" date="2023-09" db="EMBL/GenBank/DDBJ databases">
        <authorList>
            <person name="Wang M."/>
        </authorList>
    </citation>
    <scope>NUCLEOTIDE SEQUENCE [LARGE SCALE GENOMIC DNA]</scope>
    <source>
        <strain evidence="8">GT-2023</strain>
        <tissue evidence="8">Liver</tissue>
    </source>
</reference>
<dbReference type="EMBL" id="JAYMGO010000002">
    <property type="protein sequence ID" value="KAL1279971.1"/>
    <property type="molecule type" value="Genomic_DNA"/>
</dbReference>
<dbReference type="Gene3D" id="1.10.287.650">
    <property type="entry name" value="L27 domain"/>
    <property type="match status" value="1"/>
</dbReference>
<dbReference type="PROSITE" id="PS51022">
    <property type="entry name" value="L27"/>
    <property type="match status" value="1"/>
</dbReference>
<dbReference type="SMART" id="SM00228">
    <property type="entry name" value="PDZ"/>
    <property type="match status" value="1"/>
</dbReference>
<dbReference type="InterPro" id="IPR050716">
    <property type="entry name" value="MAGUK"/>
</dbReference>
<accession>A0ABR3NSH8</accession>
<dbReference type="InterPro" id="IPR036034">
    <property type="entry name" value="PDZ_sf"/>
</dbReference>
<feature type="domain" description="PDZ" evidence="6">
    <location>
        <begin position="165"/>
        <end position="246"/>
    </location>
</feature>
<dbReference type="Pfam" id="PF07653">
    <property type="entry name" value="SH3_2"/>
    <property type="match status" value="1"/>
</dbReference>
<dbReference type="InterPro" id="IPR020590">
    <property type="entry name" value="Guanylate_kinase_CS"/>
</dbReference>
<dbReference type="SMART" id="SM00569">
    <property type="entry name" value="L27"/>
    <property type="match status" value="2"/>
</dbReference>
<dbReference type="InterPro" id="IPR027417">
    <property type="entry name" value="P-loop_NTPase"/>
</dbReference>
<evidence type="ECO:0000313" key="8">
    <source>
        <dbReference type="EMBL" id="KAL1279971.1"/>
    </source>
</evidence>
<dbReference type="Proteomes" id="UP001558613">
    <property type="component" value="Unassembled WGS sequence"/>
</dbReference>
<dbReference type="PROSITE" id="PS50052">
    <property type="entry name" value="GUANYLATE_KINASE_2"/>
    <property type="match status" value="1"/>
</dbReference>
<protein>
    <recommendedName>
        <fullName evidence="10">MAGUK p55 subfamily member 7</fullName>
    </recommendedName>
</protein>
<dbReference type="Gene3D" id="3.40.50.300">
    <property type="entry name" value="P-loop containing nucleotide triphosphate hydrolases"/>
    <property type="match status" value="1"/>
</dbReference>
<evidence type="ECO:0008006" key="10">
    <source>
        <dbReference type="Google" id="ProtNLM"/>
    </source>
</evidence>
<comment type="similarity">
    <text evidence="1">Belongs to the MAGUK family.</text>
</comment>
<evidence type="ECO:0000259" key="6">
    <source>
        <dbReference type="PROSITE" id="PS50106"/>
    </source>
</evidence>
<dbReference type="InterPro" id="IPR036892">
    <property type="entry name" value="L27_dom_sf"/>
</dbReference>
<dbReference type="PANTHER" id="PTHR23122">
    <property type="entry name" value="MEMBRANE-ASSOCIATED GUANYLATE KINASE MAGUK"/>
    <property type="match status" value="1"/>
</dbReference>
<name>A0ABR3NSH8_9TELE</name>
<feature type="domain" description="SH3" evidence="4">
    <location>
        <begin position="253"/>
        <end position="323"/>
    </location>
</feature>
<dbReference type="SUPFAM" id="SSF50044">
    <property type="entry name" value="SH3-domain"/>
    <property type="match status" value="1"/>
</dbReference>
<organism evidence="8 9">
    <name type="scientific">Cirrhinus molitorella</name>
    <name type="common">mud carp</name>
    <dbReference type="NCBI Taxonomy" id="172907"/>
    <lineage>
        <taxon>Eukaryota</taxon>
        <taxon>Metazoa</taxon>
        <taxon>Chordata</taxon>
        <taxon>Craniata</taxon>
        <taxon>Vertebrata</taxon>
        <taxon>Euteleostomi</taxon>
        <taxon>Actinopterygii</taxon>
        <taxon>Neopterygii</taxon>
        <taxon>Teleostei</taxon>
        <taxon>Ostariophysi</taxon>
        <taxon>Cypriniformes</taxon>
        <taxon>Cyprinidae</taxon>
        <taxon>Labeoninae</taxon>
        <taxon>Labeonini</taxon>
        <taxon>Cirrhinus</taxon>
    </lineage>
</organism>
<dbReference type="PROSITE" id="PS50002">
    <property type="entry name" value="SH3"/>
    <property type="match status" value="1"/>
</dbReference>
<evidence type="ECO:0000256" key="2">
    <source>
        <dbReference type="ARBA" id="ARBA00022443"/>
    </source>
</evidence>
<dbReference type="SMART" id="SM00072">
    <property type="entry name" value="GuKc"/>
    <property type="match status" value="1"/>
</dbReference>
<dbReference type="InterPro" id="IPR008144">
    <property type="entry name" value="Guanylate_kin-like_dom"/>
</dbReference>
<dbReference type="SUPFAM" id="SSF101288">
    <property type="entry name" value="L27 domain"/>
    <property type="match status" value="1"/>
</dbReference>
<keyword evidence="2 3" id="KW-0728">SH3 domain</keyword>
<comment type="caution">
    <text evidence="8">The sequence shown here is derived from an EMBL/GenBank/DDBJ whole genome shotgun (WGS) entry which is preliminary data.</text>
</comment>
<dbReference type="Pfam" id="PF02828">
    <property type="entry name" value="L27"/>
    <property type="match status" value="1"/>
</dbReference>
<dbReference type="SUPFAM" id="SSF50156">
    <property type="entry name" value="PDZ domain-like"/>
    <property type="match status" value="1"/>
</dbReference>
<dbReference type="InterPro" id="IPR004172">
    <property type="entry name" value="L27_dom"/>
</dbReference>
<evidence type="ECO:0000259" key="5">
    <source>
        <dbReference type="PROSITE" id="PS50052"/>
    </source>
</evidence>
<evidence type="ECO:0000256" key="1">
    <source>
        <dbReference type="ARBA" id="ARBA00007014"/>
    </source>
</evidence>
<dbReference type="InterPro" id="IPR036028">
    <property type="entry name" value="SH3-like_dom_sf"/>
</dbReference>
<dbReference type="InterPro" id="IPR008145">
    <property type="entry name" value="GK/Ca_channel_bsu"/>
</dbReference>
<keyword evidence="9" id="KW-1185">Reference proteome</keyword>
<dbReference type="InterPro" id="IPR001452">
    <property type="entry name" value="SH3_domain"/>
</dbReference>
<proteinExistence type="inferred from homology"/>
<evidence type="ECO:0000259" key="7">
    <source>
        <dbReference type="PROSITE" id="PS51022"/>
    </source>
</evidence>
<sequence length="599" mass="68402">MKAYREFRSDLPDKTITGTSFCRPVGPLSSVIIKPLNNDKPIIWTRRLESHMDTSEDSTFLQDMLMGNTLHLLIKVYDRLQKYRAQQPAPLLDSTQGLAQDLAKELHSVVANPETTELLYLLSKPHVQALLSVHDMVSQKEFDPRLPPLPPLPDYIEKEEDSIKIVCLVKNQEPLGATIKRDESTGAIVVARVMRGGAADRSGLIHEGDKLKEVNGVPMEDKNPEEIIPILAKSEGAVTFKVIPGTKEPETIDNKIFIRALFDYDPQADPAIPCKDAGLEFCRGDVLQIVSQEDDTWWQARRHGDANLRAGLIPSRQLQERRVTLQRPAVLFHPLRDLKVFDTGLRKSFRLSRKDNTSQRVRQKMGKGHASIHLPIYQEILPYKRQPEEPYRLVLLTGPSGVGVTELKRRLLLSDPESFSITVPYTTRERKRHEREGVEYHFVSKHTFEKDILNHKFLEYGEYKGNYYGVSLDSVHRAVAESKVCLLDVKPNAIAALYTSEFKPYVVFVKPPSIERLRLSRRKAKVLSSQNEQTPTKIFTEEDFQDMITSAQAMENKYGHLFEKVIINDDLAMAFTELRNELTKIETETHWIPNTWAHV</sequence>
<dbReference type="SMART" id="SM00326">
    <property type="entry name" value="SH3"/>
    <property type="match status" value="1"/>
</dbReference>